<protein>
    <submittedName>
        <fullName evidence="1">Uncharacterized protein</fullName>
    </submittedName>
</protein>
<proteinExistence type="predicted"/>
<dbReference type="RefSeq" id="WP_097327919.1">
    <property type="nucleotide sequence ID" value="NZ_OBDY01000033.1"/>
</dbReference>
<evidence type="ECO:0000313" key="2">
    <source>
        <dbReference type="Proteomes" id="UP000219612"/>
    </source>
</evidence>
<reference evidence="1 2" key="1">
    <citation type="submission" date="2017-09" db="EMBL/GenBank/DDBJ databases">
        <authorList>
            <person name="Ehlers B."/>
            <person name="Leendertz F.H."/>
        </authorList>
    </citation>
    <scope>NUCLEOTIDE SEQUENCE [LARGE SCALE GENOMIC DNA]</scope>
    <source>
        <strain evidence="1 2">CGMCC 4.6857</strain>
    </source>
</reference>
<organism evidence="1 2">
    <name type="scientific">Paractinoplanes atraurantiacus</name>
    <dbReference type="NCBI Taxonomy" id="1036182"/>
    <lineage>
        <taxon>Bacteria</taxon>
        <taxon>Bacillati</taxon>
        <taxon>Actinomycetota</taxon>
        <taxon>Actinomycetes</taxon>
        <taxon>Micromonosporales</taxon>
        <taxon>Micromonosporaceae</taxon>
        <taxon>Paractinoplanes</taxon>
    </lineage>
</organism>
<name>A0A285K904_9ACTN</name>
<accession>A0A285K904</accession>
<keyword evidence="2" id="KW-1185">Reference proteome</keyword>
<dbReference type="EMBL" id="OBDY01000033">
    <property type="protein sequence ID" value="SNY68467.1"/>
    <property type="molecule type" value="Genomic_DNA"/>
</dbReference>
<gene>
    <name evidence="1" type="ORF">SAMN05421748_13330</name>
</gene>
<dbReference type="Proteomes" id="UP000219612">
    <property type="component" value="Unassembled WGS sequence"/>
</dbReference>
<dbReference type="AlphaFoldDB" id="A0A285K904"/>
<evidence type="ECO:0000313" key="1">
    <source>
        <dbReference type="EMBL" id="SNY68467.1"/>
    </source>
</evidence>
<sequence length="70" mass="7378">MDAIIARRLRRHHLIGPAKSAAEAVAAMCGAHCQIQSAAEVSVAVRVEGGTQASVRRAIVEERSLVKAAM</sequence>